<accession>A0AA89C7D1</accession>
<evidence type="ECO:0000256" key="2">
    <source>
        <dbReference type="ARBA" id="ARBA00001946"/>
    </source>
</evidence>
<dbReference type="AlphaFoldDB" id="A0AA89C7D1"/>
<evidence type="ECO:0000256" key="8">
    <source>
        <dbReference type="ARBA" id="ARBA00034038"/>
    </source>
</evidence>
<comment type="cofactor">
    <cofactor evidence="2">
        <name>Mg(2+)</name>
        <dbReference type="ChEBI" id="CHEBI:18420"/>
    </cofactor>
</comment>
<gene>
    <name evidence="12" type="ORF">FSP39_022479</name>
</gene>
<keyword evidence="7" id="KW-0067">ATP-binding</keyword>
<evidence type="ECO:0000313" key="13">
    <source>
        <dbReference type="Proteomes" id="UP001186944"/>
    </source>
</evidence>
<dbReference type="GO" id="GO:0005524">
    <property type="term" value="F:ATP binding"/>
    <property type="evidence" value="ECO:0007669"/>
    <property type="project" value="UniProtKB-KW"/>
</dbReference>
<dbReference type="Proteomes" id="UP001186944">
    <property type="component" value="Unassembled WGS sequence"/>
</dbReference>
<comment type="cofactor">
    <cofactor evidence="1">
        <name>Mn(2+)</name>
        <dbReference type="ChEBI" id="CHEBI:29035"/>
    </cofactor>
</comment>
<dbReference type="EMBL" id="VSWD01000005">
    <property type="protein sequence ID" value="KAK3103859.1"/>
    <property type="molecule type" value="Genomic_DNA"/>
</dbReference>
<dbReference type="GO" id="GO:0042245">
    <property type="term" value="P:RNA repair"/>
    <property type="evidence" value="ECO:0007669"/>
    <property type="project" value="UniProtKB-KW"/>
</dbReference>
<dbReference type="EC" id="6.5.1.3" evidence="3"/>
<comment type="caution">
    <text evidence="12">The sequence shown here is derived from an EMBL/GenBank/DDBJ whole genome shotgun (WGS) entry which is preliminary data.</text>
</comment>
<dbReference type="GO" id="GO:0003972">
    <property type="term" value="F:RNA ligase (ATP) activity"/>
    <property type="evidence" value="ECO:0007669"/>
    <property type="project" value="UniProtKB-EC"/>
</dbReference>
<organism evidence="12 13">
    <name type="scientific">Pinctada imbricata</name>
    <name type="common">Atlantic pearl-oyster</name>
    <name type="synonym">Pinctada martensii</name>
    <dbReference type="NCBI Taxonomy" id="66713"/>
    <lineage>
        <taxon>Eukaryota</taxon>
        <taxon>Metazoa</taxon>
        <taxon>Spiralia</taxon>
        <taxon>Lophotrochozoa</taxon>
        <taxon>Mollusca</taxon>
        <taxon>Bivalvia</taxon>
        <taxon>Autobranchia</taxon>
        <taxon>Pteriomorphia</taxon>
        <taxon>Pterioida</taxon>
        <taxon>Pterioidea</taxon>
        <taxon>Pteriidae</taxon>
        <taxon>Pinctada</taxon>
    </lineage>
</organism>
<evidence type="ECO:0000256" key="9">
    <source>
        <dbReference type="ARBA" id="ARBA00035168"/>
    </source>
</evidence>
<evidence type="ECO:0000256" key="11">
    <source>
        <dbReference type="ARBA" id="ARBA00045151"/>
    </source>
</evidence>
<evidence type="ECO:0000256" key="10">
    <source>
        <dbReference type="ARBA" id="ARBA00035432"/>
    </source>
</evidence>
<evidence type="ECO:0000256" key="5">
    <source>
        <dbReference type="ARBA" id="ARBA00022741"/>
    </source>
</evidence>
<dbReference type="InterPro" id="IPR041211">
    <property type="entry name" value="RLIG1"/>
</dbReference>
<evidence type="ECO:0000256" key="4">
    <source>
        <dbReference type="ARBA" id="ARBA00022598"/>
    </source>
</evidence>
<sequence>MNEHGKVQQKISCIFETSVLEEPSSKRSYQPFRVVASNRIRSQAIEDDISVAKATEKLDGTCCYIAEYQGKPWLWARLDRKPNKAADKKFKKFSALRTQWEQDGKQGAEPVFEWNFPGDFKEVPEEWIPALGVPLIKDQPVPDSNGHIPGWVPVDPKSRQHLWHLSAVDLTSGLALILREESEAESNLLIELVPLSQLVGCTLELIGTNVNANPYGLGNKKSPLHVLVVHGCISLKEPPPQELEAIREWFQTNQNGCVEGIVWHCNNRSLYKLHRHHLNLPWPLKDSSKPSFSQRSVKISVDSLKYEINDDNKKSVIWKLSQFNEHICEDLCKLNNVIEQTTDGGGGDVGS</sequence>
<evidence type="ECO:0000256" key="3">
    <source>
        <dbReference type="ARBA" id="ARBA00012724"/>
    </source>
</evidence>
<keyword evidence="6" id="KW-0692">RNA repair</keyword>
<dbReference type="Pfam" id="PF17720">
    <property type="entry name" value="RLIG1"/>
    <property type="match status" value="1"/>
</dbReference>
<dbReference type="GO" id="GO:0000302">
    <property type="term" value="P:response to reactive oxygen species"/>
    <property type="evidence" value="ECO:0007669"/>
    <property type="project" value="InterPro"/>
</dbReference>
<comment type="catalytic activity">
    <reaction evidence="8">
        <text>ATP + (ribonucleotide)n-3'-hydroxyl + 5'-phospho-(ribonucleotide)m = (ribonucleotide)n+m + AMP + diphosphate.</text>
        <dbReference type="EC" id="6.5.1.3"/>
    </reaction>
</comment>
<evidence type="ECO:0000313" key="12">
    <source>
        <dbReference type="EMBL" id="KAK3103859.1"/>
    </source>
</evidence>
<reference evidence="12" key="1">
    <citation type="submission" date="2019-08" db="EMBL/GenBank/DDBJ databases">
        <title>The improved chromosome-level genome for the pearl oyster Pinctada fucata martensii using PacBio sequencing and Hi-C.</title>
        <authorList>
            <person name="Zheng Z."/>
        </authorList>
    </citation>
    <scope>NUCLEOTIDE SEQUENCE</scope>
    <source>
        <strain evidence="12">ZZ-2019</strain>
        <tissue evidence="12">Adductor muscle</tissue>
    </source>
</reference>
<proteinExistence type="predicted"/>
<evidence type="ECO:0000256" key="7">
    <source>
        <dbReference type="ARBA" id="ARBA00022840"/>
    </source>
</evidence>
<protein>
    <recommendedName>
        <fullName evidence="9">RNA ligase 1</fullName>
        <ecNumber evidence="3">6.5.1.3</ecNumber>
    </recommendedName>
    <alternativeName>
        <fullName evidence="10">RNA ligase</fullName>
    </alternativeName>
</protein>
<keyword evidence="13" id="KW-1185">Reference proteome</keyword>
<keyword evidence="4" id="KW-0436">Ligase</keyword>
<evidence type="ECO:0000256" key="6">
    <source>
        <dbReference type="ARBA" id="ARBA00022800"/>
    </source>
</evidence>
<dbReference type="PANTHER" id="PTHR31219">
    <property type="entry name" value="CHROMOSOME 28 C12ORF29 HOMOLOG"/>
    <property type="match status" value="1"/>
</dbReference>
<keyword evidence="5" id="KW-0547">Nucleotide-binding</keyword>
<dbReference type="PANTHER" id="PTHR31219:SF2">
    <property type="entry name" value="RNA LIGASE 1"/>
    <property type="match status" value="1"/>
</dbReference>
<name>A0AA89C7D1_PINIB</name>
<evidence type="ECO:0000256" key="1">
    <source>
        <dbReference type="ARBA" id="ARBA00001936"/>
    </source>
</evidence>
<comment type="function">
    <text evidence="11">Functions as an RNA ligase, in vitro. The ligation reaction entails three nucleotidyl transfer steps. In the first step, the RNA ligase reacts with ATP in the absence of nucleic acid to form a covalent ligase-AMP intermediate and release pyrophosphate. In step 2, the ligase-AMP binds to the nucleic acid and transfers the adenylate to the 5'-PO4 terminus to form an adenylylated intermediate. In step 3, the RNA ligase directs the attack of the 3'-OH on the 5'-phosphoanhydride linkage, resulting in a repaired 3'-5' phosphodiester and release of AMP. Exhibits selectivity for single-stranded RNA substrates and may not have nick-sealing activity on double-stranded DNA-RNA hybrids. May play a role in maintaining RNA integrity under stress conditions, for example in response to reactive oxygen species (ROS).</text>
</comment>